<dbReference type="GO" id="GO:0015562">
    <property type="term" value="F:efflux transmembrane transporter activity"/>
    <property type="evidence" value="ECO:0007669"/>
    <property type="project" value="TreeGrafter"/>
</dbReference>
<evidence type="ECO:0000259" key="3">
    <source>
        <dbReference type="Pfam" id="PF25917"/>
    </source>
</evidence>
<feature type="domain" description="Multidrug resistance protein MdtA-like barrel-sandwich hybrid" evidence="3">
    <location>
        <begin position="123"/>
        <end position="235"/>
    </location>
</feature>
<dbReference type="Gene3D" id="2.40.30.170">
    <property type="match status" value="1"/>
</dbReference>
<reference evidence="4 5" key="1">
    <citation type="submission" date="2019-12" db="EMBL/GenBank/DDBJ databases">
        <title>Hybrid Genome Assemblies of two High G+C Isolates from Undergraduate Microbiology Courses.</title>
        <authorList>
            <person name="Ne Ville C.J."/>
            <person name="Enright D."/>
            <person name="Hernandez I."/>
            <person name="Dodsworth J."/>
            <person name="Orwin P.M."/>
        </authorList>
    </citation>
    <scope>NUCLEOTIDE SEQUENCE [LARGE SCALE GENOMIC DNA]</scope>
    <source>
        <strain evidence="4 5">CSUSB</strain>
    </source>
</reference>
<name>A0A6I6HM42_VARPD</name>
<dbReference type="PANTHER" id="PTHR30469">
    <property type="entry name" value="MULTIDRUG RESISTANCE PROTEIN MDTA"/>
    <property type="match status" value="1"/>
</dbReference>
<evidence type="ECO:0000256" key="2">
    <source>
        <dbReference type="SAM" id="Phobius"/>
    </source>
</evidence>
<comment type="similarity">
    <text evidence="1">Belongs to the membrane fusion protein (MFP) (TC 8.A.1) family.</text>
</comment>
<dbReference type="Gene3D" id="2.40.50.100">
    <property type="match status" value="1"/>
</dbReference>
<protein>
    <submittedName>
        <fullName evidence="4">Efflux RND transporter periplasmic adaptor subunit</fullName>
    </submittedName>
</protein>
<dbReference type="Proteomes" id="UP000425817">
    <property type="component" value="Chromosome"/>
</dbReference>
<dbReference type="SUPFAM" id="SSF111369">
    <property type="entry name" value="HlyD-like secretion proteins"/>
    <property type="match status" value="1"/>
</dbReference>
<keyword evidence="2" id="KW-1133">Transmembrane helix</keyword>
<feature type="transmembrane region" description="Helical" evidence="2">
    <location>
        <begin position="67"/>
        <end position="86"/>
    </location>
</feature>
<proteinExistence type="inferred from homology"/>
<dbReference type="NCBIfam" id="TIGR01730">
    <property type="entry name" value="RND_mfp"/>
    <property type="match status" value="1"/>
</dbReference>
<dbReference type="EMBL" id="CP046622">
    <property type="protein sequence ID" value="QGW84036.1"/>
    <property type="molecule type" value="Genomic_DNA"/>
</dbReference>
<dbReference type="AlphaFoldDB" id="A0A6I6HM42"/>
<evidence type="ECO:0000313" key="4">
    <source>
        <dbReference type="EMBL" id="QGW84036.1"/>
    </source>
</evidence>
<evidence type="ECO:0000256" key="1">
    <source>
        <dbReference type="ARBA" id="ARBA00009477"/>
    </source>
</evidence>
<organism evidence="4 5">
    <name type="scientific">Variovorax paradoxus</name>
    <dbReference type="NCBI Taxonomy" id="34073"/>
    <lineage>
        <taxon>Bacteria</taxon>
        <taxon>Pseudomonadati</taxon>
        <taxon>Pseudomonadota</taxon>
        <taxon>Betaproteobacteria</taxon>
        <taxon>Burkholderiales</taxon>
        <taxon>Comamonadaceae</taxon>
        <taxon>Variovorax</taxon>
    </lineage>
</organism>
<evidence type="ECO:0000313" key="5">
    <source>
        <dbReference type="Proteomes" id="UP000425817"/>
    </source>
</evidence>
<dbReference type="InterPro" id="IPR006143">
    <property type="entry name" value="RND_pump_MFP"/>
</dbReference>
<sequence>MARHRRGTRRPRAAVAELRELSAECAERERARRIRRGSDAVGHFRSAPPCKQQRFGRREAVMRRSRAFGLLAASICGLGIGLQQAAAQTAPSRAAAPSAASAAAPVRFLVVASQESVLSASTAGRFAKVHANLGDTVRAGQVLASFDCAEFQARRDAARAEAESARVQYEAKLKLQGLQSAAEVEVELAAANVNKAQSQIRIFDAQLGQCAFVAPFAGKVARVHVKVGQGVNPGAPVVELVGNGPLKARMNVPSQWLAWLKVGDRLQGTVDETASACDLKVTRVAGRVDAVSQTVEIETELASGAAQVLPGMSGQIRPPAGH</sequence>
<dbReference type="Pfam" id="PF25917">
    <property type="entry name" value="BSH_RND"/>
    <property type="match status" value="1"/>
</dbReference>
<keyword evidence="2" id="KW-0472">Membrane</keyword>
<gene>
    <name evidence="4" type="ORF">GOQ09_21745</name>
</gene>
<dbReference type="PANTHER" id="PTHR30469:SF15">
    <property type="entry name" value="HLYD FAMILY OF SECRETION PROTEINS"/>
    <property type="match status" value="1"/>
</dbReference>
<keyword evidence="2" id="KW-0812">Transmembrane</keyword>
<dbReference type="InterPro" id="IPR058625">
    <property type="entry name" value="MdtA-like_BSH"/>
</dbReference>
<accession>A0A6I6HM42</accession>
<dbReference type="GO" id="GO:1990281">
    <property type="term" value="C:efflux pump complex"/>
    <property type="evidence" value="ECO:0007669"/>
    <property type="project" value="TreeGrafter"/>
</dbReference>